<dbReference type="EMBL" id="JAGTJS010000029">
    <property type="protein sequence ID" value="KAH7232556.1"/>
    <property type="molecule type" value="Genomic_DNA"/>
</dbReference>
<dbReference type="SUPFAM" id="SSF54160">
    <property type="entry name" value="Chromo domain-like"/>
    <property type="match status" value="1"/>
</dbReference>
<evidence type="ECO:0000259" key="4">
    <source>
        <dbReference type="Pfam" id="PF01393"/>
    </source>
</evidence>
<keyword evidence="6" id="KW-1185">Reference proteome</keyword>
<dbReference type="Pfam" id="PF01393">
    <property type="entry name" value="Chromo_shadow"/>
    <property type="match status" value="1"/>
</dbReference>
<evidence type="ECO:0000256" key="1">
    <source>
        <dbReference type="ARBA" id="ARBA00004123"/>
    </source>
</evidence>
<feature type="domain" description="Chromo shadow" evidence="4">
    <location>
        <begin position="117"/>
        <end position="152"/>
    </location>
</feature>
<gene>
    <name evidence="5" type="ORF">B0J15DRAFT_472389</name>
</gene>
<comment type="subunit">
    <text evidence="2">Component of the NuA4 histone acetyltransferase complex.</text>
</comment>
<accession>A0A9P9JTB7</accession>
<dbReference type="GO" id="GO:0005634">
    <property type="term" value="C:nucleus"/>
    <property type="evidence" value="ECO:0007669"/>
    <property type="project" value="UniProtKB-SubCell"/>
</dbReference>
<reference evidence="5" key="1">
    <citation type="journal article" date="2021" name="Nat. Commun.">
        <title>Genetic determinants of endophytism in the Arabidopsis root mycobiome.</title>
        <authorList>
            <person name="Mesny F."/>
            <person name="Miyauchi S."/>
            <person name="Thiergart T."/>
            <person name="Pickel B."/>
            <person name="Atanasova L."/>
            <person name="Karlsson M."/>
            <person name="Huettel B."/>
            <person name="Barry K.W."/>
            <person name="Haridas S."/>
            <person name="Chen C."/>
            <person name="Bauer D."/>
            <person name="Andreopoulos W."/>
            <person name="Pangilinan J."/>
            <person name="LaButti K."/>
            <person name="Riley R."/>
            <person name="Lipzen A."/>
            <person name="Clum A."/>
            <person name="Drula E."/>
            <person name="Henrissat B."/>
            <person name="Kohler A."/>
            <person name="Grigoriev I.V."/>
            <person name="Martin F.M."/>
            <person name="Hacquard S."/>
        </authorList>
    </citation>
    <scope>NUCLEOTIDE SEQUENCE</scope>
    <source>
        <strain evidence="5">FSSC 5 MPI-SDFR-AT-0091</strain>
    </source>
</reference>
<comment type="caution">
    <text evidence="5">The sequence shown here is derived from an EMBL/GenBank/DDBJ whole genome shotgun (WGS) entry which is preliminary data.</text>
</comment>
<dbReference type="InterPro" id="IPR016197">
    <property type="entry name" value="Chromo-like_dom_sf"/>
</dbReference>
<dbReference type="Gene3D" id="2.40.50.40">
    <property type="match status" value="1"/>
</dbReference>
<evidence type="ECO:0000256" key="3">
    <source>
        <dbReference type="ARBA" id="ARBA00023242"/>
    </source>
</evidence>
<dbReference type="InterPro" id="IPR008251">
    <property type="entry name" value="Chromo_shadow_dom"/>
</dbReference>
<name>A0A9P9JTB7_FUSSL</name>
<evidence type="ECO:0000313" key="6">
    <source>
        <dbReference type="Proteomes" id="UP000736672"/>
    </source>
</evidence>
<organism evidence="5 6">
    <name type="scientific">Fusarium solani</name>
    <name type="common">Filamentous fungus</name>
    <dbReference type="NCBI Taxonomy" id="169388"/>
    <lineage>
        <taxon>Eukaryota</taxon>
        <taxon>Fungi</taxon>
        <taxon>Dikarya</taxon>
        <taxon>Ascomycota</taxon>
        <taxon>Pezizomycotina</taxon>
        <taxon>Sordariomycetes</taxon>
        <taxon>Hypocreomycetidae</taxon>
        <taxon>Hypocreales</taxon>
        <taxon>Nectriaceae</taxon>
        <taxon>Fusarium</taxon>
        <taxon>Fusarium solani species complex</taxon>
    </lineage>
</organism>
<comment type="subcellular location">
    <subcellularLocation>
        <location evidence="1">Nucleus</location>
    </subcellularLocation>
</comment>
<protein>
    <recommendedName>
        <fullName evidence="4">Chromo shadow domain-containing protein</fullName>
    </recommendedName>
</protein>
<proteinExistence type="predicted"/>
<dbReference type="AlphaFoldDB" id="A0A9P9JTB7"/>
<evidence type="ECO:0000313" key="5">
    <source>
        <dbReference type="EMBL" id="KAH7232556.1"/>
    </source>
</evidence>
<keyword evidence="3" id="KW-0539">Nucleus</keyword>
<dbReference type="Proteomes" id="UP000736672">
    <property type="component" value="Unassembled WGS sequence"/>
</dbReference>
<dbReference type="OrthoDB" id="433924at2759"/>
<sequence>MPLPYITCPPSLTKRGYLNHLSTWRFFSRQSSSTGRVTIDLNGRRVPQPVTSTIQVILSSSNIGNIAVMITRSQKKASGKPSLKPNRIRRNYSTEKERNNWECLQIDRMELEEPTRRFVILVKWPGGNISEHDKEEIYIKCPKKVCDLYVERRL</sequence>
<evidence type="ECO:0000256" key="2">
    <source>
        <dbReference type="ARBA" id="ARBA00011353"/>
    </source>
</evidence>